<organism evidence="1 2">
    <name type="scientific">Fusobacterium periodonticum ATCC 33693</name>
    <dbReference type="NCBI Taxonomy" id="546275"/>
    <lineage>
        <taxon>Bacteria</taxon>
        <taxon>Fusobacteriati</taxon>
        <taxon>Fusobacteriota</taxon>
        <taxon>Fusobacteriia</taxon>
        <taxon>Fusobacteriales</taxon>
        <taxon>Fusobacteriaceae</taxon>
        <taxon>Fusobacterium</taxon>
    </lineage>
</organism>
<name>D4CXF8_9FUSO</name>
<evidence type="ECO:0000313" key="2">
    <source>
        <dbReference type="Proteomes" id="UP000003748"/>
    </source>
</evidence>
<gene>
    <name evidence="1" type="ORF">FUSPEROL_02119</name>
</gene>
<dbReference type="GeneID" id="78420294"/>
<sequence>MNKIIDIEIKKIDKNYSYFKINHINEEKFNNLIYKNNRIWINNEEYNISRNIYNIFYLSENSEIYYFSISEIKENQNRPTIIINNIIENLKKIIEFINSEKENKREKKQKFEKYYFINLYGKIEEGLEDDTLETKKRFEYGNYFMSKKEIKNFINSYEYQELWNNVKRGKYFNMEE</sequence>
<dbReference type="AlphaFoldDB" id="D4CXF8"/>
<dbReference type="STRING" id="546275.FUSPEROL_02119"/>
<protein>
    <submittedName>
        <fullName evidence="1">Uncharacterized protein</fullName>
    </submittedName>
</protein>
<comment type="caution">
    <text evidence="1">The sequence shown here is derived from an EMBL/GenBank/DDBJ whole genome shotgun (WGS) entry which is preliminary data.</text>
</comment>
<dbReference type="HOGENOM" id="CLU_1523021_0_0_0"/>
<dbReference type="RefSeq" id="WP_005974869.1">
    <property type="nucleotide sequence ID" value="NZ_GG665898.1"/>
</dbReference>
<accession>D4CXF8</accession>
<reference evidence="1 2" key="1">
    <citation type="submission" date="2010-02" db="EMBL/GenBank/DDBJ databases">
        <authorList>
            <person name="Weinstock G."/>
            <person name="Sodergren E."/>
            <person name="Clifton S."/>
            <person name="Fulton L."/>
            <person name="Fulton B."/>
            <person name="Courtney L."/>
            <person name="Fronick C."/>
            <person name="Harrison M."/>
            <person name="Strong C."/>
            <person name="Farmer C."/>
            <person name="Delahaunty K."/>
            <person name="Markovic C."/>
            <person name="Hall O."/>
            <person name="Minx P."/>
            <person name="Tomlinson C."/>
            <person name="Mitreva M."/>
            <person name="Nelson J."/>
            <person name="Hou S."/>
            <person name="Wollam A."/>
            <person name="Pepin K.H."/>
            <person name="Johnson M."/>
            <person name="Bhonagiri V."/>
            <person name="Zhang X."/>
            <person name="Suruliraj S."/>
            <person name="Warren W."/>
            <person name="Chinwalla A."/>
            <person name="Mardis E.R."/>
            <person name="Wilson R.K."/>
        </authorList>
    </citation>
    <scope>NUCLEOTIDE SEQUENCE [LARGE SCALE GENOMIC DNA]</scope>
    <source>
        <strain evidence="1 2">ATCC 33693</strain>
    </source>
</reference>
<proteinExistence type="predicted"/>
<dbReference type="EMBL" id="ACJY01000099">
    <property type="protein sequence ID" value="EFE86078.1"/>
    <property type="molecule type" value="Genomic_DNA"/>
</dbReference>
<dbReference type="Proteomes" id="UP000003748">
    <property type="component" value="Unassembled WGS sequence"/>
</dbReference>
<evidence type="ECO:0000313" key="1">
    <source>
        <dbReference type="EMBL" id="EFE86078.1"/>
    </source>
</evidence>